<evidence type="ECO:0000259" key="1">
    <source>
        <dbReference type="Pfam" id="PF00882"/>
    </source>
</evidence>
<protein>
    <recommendedName>
        <fullName evidence="1">Phospholipase C/D domain-containing protein</fullName>
    </recommendedName>
</protein>
<evidence type="ECO:0000313" key="3">
    <source>
        <dbReference type="Proteomes" id="UP000179284"/>
    </source>
</evidence>
<dbReference type="RefSeq" id="WP_071175601.1">
    <property type="nucleotide sequence ID" value="NZ_CP017831.1"/>
</dbReference>
<dbReference type="OrthoDB" id="9810012at2"/>
<dbReference type="Proteomes" id="UP000179284">
    <property type="component" value="Chromosome I"/>
</dbReference>
<dbReference type="EMBL" id="CP017831">
    <property type="protein sequence ID" value="AOZ95867.1"/>
    <property type="molecule type" value="Genomic_DNA"/>
</dbReference>
<dbReference type="AlphaFoldDB" id="A0A1D9NZV8"/>
<organism evidence="2 3">
    <name type="scientific">Butyrivibrio hungatei</name>
    <dbReference type="NCBI Taxonomy" id="185008"/>
    <lineage>
        <taxon>Bacteria</taxon>
        <taxon>Bacillati</taxon>
        <taxon>Bacillota</taxon>
        <taxon>Clostridia</taxon>
        <taxon>Lachnospirales</taxon>
        <taxon>Lachnospiraceae</taxon>
        <taxon>Butyrivibrio</taxon>
    </lineage>
</organism>
<dbReference type="Pfam" id="PF00882">
    <property type="entry name" value="Zn_dep_PLPC"/>
    <property type="match status" value="1"/>
</dbReference>
<proteinExistence type="predicted"/>
<gene>
    <name evidence="2" type="ORF">bhn_I0833</name>
</gene>
<accession>A0A1D9NZV8</accession>
<keyword evidence="3" id="KW-1185">Reference proteome</keyword>
<reference evidence="3" key="1">
    <citation type="submission" date="2016-10" db="EMBL/GenBank/DDBJ databases">
        <title>The complete genome sequence of the rumen bacterium Butyrivibrio hungatei MB2003.</title>
        <authorList>
            <person name="Palevich N."/>
            <person name="Kelly W.J."/>
            <person name="Leahy S.C."/>
            <person name="Altermann E."/>
            <person name="Rakonjac J."/>
            <person name="Attwood G.T."/>
        </authorList>
    </citation>
    <scope>NUCLEOTIDE SEQUENCE [LARGE SCALE GENOMIC DNA]</scope>
    <source>
        <strain evidence="3">MB2003</strain>
    </source>
</reference>
<sequence>MALQMVHMEIAYRLIDKLDITEGKEQFILGSVAPDSVHFRDPYLVEEKIHTHLFEGCGTWSDTDDYDRWKSNIAEFRDKYAIKEPDPVKRAFLLGICVHCWTDYCNDVLVWRALQKKYIPQMTTQEFRENYYPEARLLDQWLHQNSENTKEIMSLLEQSKPVDFEDYLRAEDIEKTKQHLLHVQYDVPKADISGNKFYPKEMMTELIDAVVTDPML</sequence>
<dbReference type="KEGG" id="bhu:bhn_I0833"/>
<evidence type="ECO:0000313" key="2">
    <source>
        <dbReference type="EMBL" id="AOZ95867.1"/>
    </source>
</evidence>
<name>A0A1D9NZV8_9FIRM</name>
<feature type="domain" description="Phospholipase C/D" evidence="1">
    <location>
        <begin position="6"/>
        <end position="105"/>
    </location>
</feature>
<dbReference type="InterPro" id="IPR029002">
    <property type="entry name" value="PLPC/GPLD1"/>
</dbReference>